<dbReference type="InterPro" id="IPR018766">
    <property type="entry name" value="Zinicin_2"/>
</dbReference>
<dbReference type="NCBIfam" id="TIGR03624">
    <property type="entry name" value="putative hydrolase"/>
    <property type="match status" value="1"/>
</dbReference>
<organism evidence="1 2">
    <name type="scientific">Planobispora longispora</name>
    <dbReference type="NCBI Taxonomy" id="28887"/>
    <lineage>
        <taxon>Bacteria</taxon>
        <taxon>Bacillati</taxon>
        <taxon>Actinomycetota</taxon>
        <taxon>Actinomycetes</taxon>
        <taxon>Streptosporangiales</taxon>
        <taxon>Streptosporangiaceae</taxon>
        <taxon>Planobispora</taxon>
    </lineage>
</organism>
<proteinExistence type="predicted"/>
<name>A0A8J3RJY9_9ACTN</name>
<comment type="caution">
    <text evidence="1">The sequence shown here is derived from an EMBL/GenBank/DDBJ whole genome shotgun (WGS) entry which is preliminary data.</text>
</comment>
<dbReference type="NCBIfam" id="TIGR03883">
    <property type="entry name" value="DUF2342_F420"/>
    <property type="match status" value="1"/>
</dbReference>
<dbReference type="SUPFAM" id="SSF55486">
    <property type="entry name" value="Metalloproteases ('zincins'), catalytic domain"/>
    <property type="match status" value="1"/>
</dbReference>
<sequence length="372" mass="40922">MDGMQVIDWDLAVATGTRLVRPGPQVSREEARHAVAELRRLSREAEGHVLEFTRIDTESAPQPATIVDRPGWIRANVEGFRVVLEPLTERMAARKDQTPAIVSAVGSRITGVEVGAVLAFLASRVLGQYELFLPPDPSGQAPVGRLTLVAPNIVHAERELGVDPRDFRLWVCLHEETHRVQFTGVPWLREYVRSQMTEFLLASDLDLPTLLDRLRSAADAVADVVRGGEGNLIDAIQTPEQKEILDRLTAVMTLVEGHGDYVMDAVGPAVVPSVAQIRAQFQHRREGGSRLDRTVRKLLGIDLKMKQYAEGSAFVRTVVDRAGMDGFNKVWTSPETLPTQEEIARPELWITRVISASALPGTVLPEADGTTG</sequence>
<dbReference type="Gene3D" id="1.20.150.30">
    <property type="entry name" value="Zincin-like metallopeptidase, N-terminal domain"/>
    <property type="match status" value="1"/>
</dbReference>
<dbReference type="InterPro" id="IPR022454">
    <property type="entry name" value="CHP03883_F420-assoc"/>
</dbReference>
<protein>
    <recommendedName>
        <fullName evidence="3">Coenzyme F420 biosynthesis-associated protein</fullName>
    </recommendedName>
</protein>
<gene>
    <name evidence="1" type="ORF">Plo01_19750</name>
</gene>
<dbReference type="AlphaFoldDB" id="A0A8J3RJY9"/>
<reference evidence="1 2" key="1">
    <citation type="submission" date="2021-01" db="EMBL/GenBank/DDBJ databases">
        <title>Whole genome shotgun sequence of Planobispora longispora NBRC 13918.</title>
        <authorList>
            <person name="Komaki H."/>
            <person name="Tamura T."/>
        </authorList>
    </citation>
    <scope>NUCLEOTIDE SEQUENCE [LARGE SCALE GENOMIC DNA]</scope>
    <source>
        <strain evidence="1 2">NBRC 13918</strain>
    </source>
</reference>
<dbReference type="Proteomes" id="UP000616724">
    <property type="component" value="Unassembled WGS sequence"/>
</dbReference>
<dbReference type="PANTHER" id="PTHR39420:SF1">
    <property type="entry name" value="HYDROLASE"/>
    <property type="match status" value="1"/>
</dbReference>
<evidence type="ECO:0000313" key="1">
    <source>
        <dbReference type="EMBL" id="GIH75546.1"/>
    </source>
</evidence>
<evidence type="ECO:0000313" key="2">
    <source>
        <dbReference type="Proteomes" id="UP000616724"/>
    </source>
</evidence>
<dbReference type="PANTHER" id="PTHR39420">
    <property type="match status" value="1"/>
</dbReference>
<evidence type="ECO:0008006" key="3">
    <source>
        <dbReference type="Google" id="ProtNLM"/>
    </source>
</evidence>
<dbReference type="InterPro" id="IPR042271">
    <property type="entry name" value="Zinicin_2_N"/>
</dbReference>
<accession>A0A8J3RJY9</accession>
<keyword evidence="2" id="KW-1185">Reference proteome</keyword>
<dbReference type="EMBL" id="BOOH01000016">
    <property type="protein sequence ID" value="GIH75546.1"/>
    <property type="molecule type" value="Genomic_DNA"/>
</dbReference>
<dbReference type="Pfam" id="PF10103">
    <property type="entry name" value="Zincin_2"/>
    <property type="match status" value="1"/>
</dbReference>